<sequence>MSYHNLRIHKTRINIENFEFTALKGPLGTGHFGYKLDFNGWNDRVLAELAWIPFIRDKYDVQNQNLHAIPAYLKRAEFQPFSLMREARGVIISFSFNSVPL</sequence>
<evidence type="ECO:0000313" key="1">
    <source>
        <dbReference type="EMBL" id="TMS39342.1"/>
    </source>
</evidence>
<organism evidence="1 2">
    <name type="scientific">Steinernema carpocapsae</name>
    <name type="common">Entomopathogenic nematode</name>
    <dbReference type="NCBI Taxonomy" id="34508"/>
    <lineage>
        <taxon>Eukaryota</taxon>
        <taxon>Metazoa</taxon>
        <taxon>Ecdysozoa</taxon>
        <taxon>Nematoda</taxon>
        <taxon>Chromadorea</taxon>
        <taxon>Rhabditida</taxon>
        <taxon>Tylenchina</taxon>
        <taxon>Panagrolaimomorpha</taxon>
        <taxon>Strongyloidoidea</taxon>
        <taxon>Steinernematidae</taxon>
        <taxon>Steinernema</taxon>
    </lineage>
</organism>
<dbReference type="AlphaFoldDB" id="A0A4U8V0N8"/>
<proteinExistence type="predicted"/>
<evidence type="ECO:0000313" key="2">
    <source>
        <dbReference type="Proteomes" id="UP000298663"/>
    </source>
</evidence>
<reference evidence="1 2" key="2">
    <citation type="journal article" date="2019" name="G3 (Bethesda)">
        <title>Hybrid Assembly of the Genome of the Entomopathogenic Nematode Steinernema carpocapsae Identifies the X-Chromosome.</title>
        <authorList>
            <person name="Serra L."/>
            <person name="Macchietto M."/>
            <person name="Macias-Munoz A."/>
            <person name="McGill C.J."/>
            <person name="Rodriguez I.M."/>
            <person name="Rodriguez B."/>
            <person name="Murad R."/>
            <person name="Mortazavi A."/>
        </authorList>
    </citation>
    <scope>NUCLEOTIDE SEQUENCE [LARGE SCALE GENOMIC DNA]</scope>
    <source>
        <strain evidence="1 2">ALL</strain>
    </source>
</reference>
<keyword evidence="2" id="KW-1185">Reference proteome</keyword>
<reference evidence="1 2" key="1">
    <citation type="journal article" date="2015" name="Genome Biol.">
        <title>Comparative genomics of Steinernema reveals deeply conserved gene regulatory networks.</title>
        <authorList>
            <person name="Dillman A.R."/>
            <person name="Macchietto M."/>
            <person name="Porter C.F."/>
            <person name="Rogers A."/>
            <person name="Williams B."/>
            <person name="Antoshechkin I."/>
            <person name="Lee M.M."/>
            <person name="Goodwin Z."/>
            <person name="Lu X."/>
            <person name="Lewis E.E."/>
            <person name="Goodrich-Blair H."/>
            <person name="Stock S.P."/>
            <person name="Adams B.J."/>
            <person name="Sternberg P.W."/>
            <person name="Mortazavi A."/>
        </authorList>
    </citation>
    <scope>NUCLEOTIDE SEQUENCE [LARGE SCALE GENOMIC DNA]</scope>
    <source>
        <strain evidence="1 2">ALL</strain>
    </source>
</reference>
<protein>
    <submittedName>
        <fullName evidence="1">Uncharacterized protein</fullName>
    </submittedName>
</protein>
<gene>
    <name evidence="1" type="ORF">L596_005882</name>
</gene>
<accession>A0A4U8V0N8</accession>
<dbReference type="Proteomes" id="UP000298663">
    <property type="component" value="Unassembled WGS sequence"/>
</dbReference>
<dbReference type="EMBL" id="AZBU02000001">
    <property type="protein sequence ID" value="TMS39342.1"/>
    <property type="molecule type" value="Genomic_DNA"/>
</dbReference>
<comment type="caution">
    <text evidence="1">The sequence shown here is derived from an EMBL/GenBank/DDBJ whole genome shotgun (WGS) entry which is preliminary data.</text>
</comment>
<name>A0A4U8V0N8_STECR</name>